<feature type="region of interest" description="Disordered" evidence="1">
    <location>
        <begin position="1"/>
        <end position="66"/>
    </location>
</feature>
<proteinExistence type="predicted"/>
<name>A0ABM3YN20_PANGU</name>
<evidence type="ECO:0000313" key="4">
    <source>
        <dbReference type="RefSeq" id="XP_060537519.1"/>
    </source>
</evidence>
<feature type="domain" description="Lamina-associated polypeptide 2 alpha C-terminal" evidence="2">
    <location>
        <begin position="321"/>
        <end position="470"/>
    </location>
</feature>
<dbReference type="Gene3D" id="1.10.287.3160">
    <property type="match status" value="1"/>
</dbReference>
<feature type="region of interest" description="Disordered" evidence="1">
    <location>
        <begin position="505"/>
        <end position="558"/>
    </location>
</feature>
<organism evidence="3 4">
    <name type="scientific">Pantherophis guttatus</name>
    <name type="common">Corn snake</name>
    <name type="synonym">Elaphe guttata</name>
    <dbReference type="NCBI Taxonomy" id="94885"/>
    <lineage>
        <taxon>Eukaryota</taxon>
        <taxon>Metazoa</taxon>
        <taxon>Chordata</taxon>
        <taxon>Craniata</taxon>
        <taxon>Vertebrata</taxon>
        <taxon>Euteleostomi</taxon>
        <taxon>Lepidosauria</taxon>
        <taxon>Squamata</taxon>
        <taxon>Bifurcata</taxon>
        <taxon>Unidentata</taxon>
        <taxon>Episquamata</taxon>
        <taxon>Toxicofera</taxon>
        <taxon>Serpentes</taxon>
        <taxon>Colubroidea</taxon>
        <taxon>Colubridae</taxon>
        <taxon>Colubrinae</taxon>
        <taxon>Pantherophis</taxon>
    </lineage>
</organism>
<accession>A0ABM3YN20</accession>
<gene>
    <name evidence="4" type="primary">CEBPG</name>
</gene>
<protein>
    <submittedName>
        <fullName evidence="4">CCAAT/enhancer-binding protein gamma isoform X1</fullName>
    </submittedName>
</protein>
<sequence length="558" mass="61353">MDDSGRQGAFSEEGSWSPQPDRAGWAPAKPRTGSIAAAAKIRARAKGPSKADEKTAQISQKPLDKEFAKASVERQLASLPPDLSVQQAQPLPSMSGIAWSWSPEAQEDPQPRPGPSEATPKTPDATFTPTAAELHQGEVGEQDMPHFMRQWVNEAIRRGIGEGMHQHFQVPAQMYTSAPEMEPPKHLPEAMDYQDPDSPDPSELSFYSKDYQGERDFSDFKHGSLAKKPFKGLFNPALLKPLLAKARATACLGKASPATGPTTDSGEQDDFLFTEQAGADTIPIPGMFLEMIRRQWAAPTSAFRATGQENLLFDVDKDLLNLLQLPKVDSPVAALTSSSILPPDAEDALKGEERREETALRRAHMANSWAIRASTAASFFTRASVRWLRQLQSHLPAEDVRAHQDLSNILAAAEYTADATLASAKFSARAMASSVTARRMLWLRHWRMDAKNKWKLVSTPFDGGHLFGQSLDPLLVETSDKRKVLPSQGRRADFCPTPYFRRPSFRQGGAGAGFPQQQRSFQSSSGYQTDRPTFGRDRQPQSGRPYSGNGGRGAKRTK</sequence>
<dbReference type="InterPro" id="IPR021623">
    <property type="entry name" value="LAP2alpha_C"/>
</dbReference>
<feature type="region of interest" description="Disordered" evidence="1">
    <location>
        <begin position="78"/>
        <end position="127"/>
    </location>
</feature>
<dbReference type="GeneID" id="117670430"/>
<feature type="compositionally biased region" description="Low complexity" evidence="1">
    <location>
        <begin position="513"/>
        <end position="525"/>
    </location>
</feature>
<dbReference type="RefSeq" id="XP_060537519.1">
    <property type="nucleotide sequence ID" value="XM_060681536.1"/>
</dbReference>
<feature type="region of interest" description="Disordered" evidence="1">
    <location>
        <begin position="178"/>
        <end position="207"/>
    </location>
</feature>
<evidence type="ECO:0000259" key="2">
    <source>
        <dbReference type="Pfam" id="PF11560"/>
    </source>
</evidence>
<reference evidence="4" key="1">
    <citation type="submission" date="2025-08" db="UniProtKB">
        <authorList>
            <consortium name="RefSeq"/>
        </authorList>
    </citation>
    <scope>IDENTIFICATION</scope>
    <source>
        <tissue evidence="4">Blood</tissue>
    </source>
</reference>
<keyword evidence="3" id="KW-1185">Reference proteome</keyword>
<dbReference type="Proteomes" id="UP001652622">
    <property type="component" value="Unplaced"/>
</dbReference>
<evidence type="ECO:0000256" key="1">
    <source>
        <dbReference type="SAM" id="MobiDB-lite"/>
    </source>
</evidence>
<dbReference type="Pfam" id="PF11560">
    <property type="entry name" value="LAP2alpha"/>
    <property type="match status" value="1"/>
</dbReference>
<evidence type="ECO:0000313" key="3">
    <source>
        <dbReference type="Proteomes" id="UP001652622"/>
    </source>
</evidence>